<evidence type="ECO:0000256" key="4">
    <source>
        <dbReference type="ARBA" id="ARBA00022448"/>
    </source>
</evidence>
<name>A0A9D4CML4_DREPO</name>
<evidence type="ECO:0000256" key="20">
    <source>
        <dbReference type="ARBA" id="ARBA00034100"/>
    </source>
</evidence>
<keyword evidence="6" id="KW-0597">Phosphoprotein</keyword>
<evidence type="ECO:0000256" key="25">
    <source>
        <dbReference type="SAM" id="Phobius"/>
    </source>
</evidence>
<dbReference type="InterPro" id="IPR001828">
    <property type="entry name" value="ANF_lig-bd_rcpt"/>
</dbReference>
<dbReference type="Gene3D" id="3.40.190.10">
    <property type="entry name" value="Periplasmic binding protein-like II"/>
    <property type="match status" value="2"/>
</dbReference>
<keyword evidence="13 25" id="KW-0472">Membrane</keyword>
<evidence type="ECO:0000256" key="10">
    <source>
        <dbReference type="ARBA" id="ARBA00022989"/>
    </source>
</evidence>
<feature type="binding site" evidence="21">
    <location>
        <position position="513"/>
    </location>
    <ligand>
        <name>L-glutamate</name>
        <dbReference type="ChEBI" id="CHEBI:29985"/>
    </ligand>
</feature>
<keyword evidence="7 25" id="KW-0812">Transmembrane</keyword>
<feature type="transmembrane region" description="Helical" evidence="25">
    <location>
        <begin position="815"/>
        <end position="836"/>
    </location>
</feature>
<dbReference type="InterPro" id="IPR019594">
    <property type="entry name" value="Glu/Gly-bd"/>
</dbReference>
<keyword evidence="5" id="KW-1003">Cell membrane</keyword>
<evidence type="ECO:0000256" key="12">
    <source>
        <dbReference type="ARBA" id="ARBA00023065"/>
    </source>
</evidence>
<dbReference type="InterPro" id="IPR015683">
    <property type="entry name" value="Ionotropic_Glu_rcpt"/>
</dbReference>
<dbReference type="InterPro" id="IPR028082">
    <property type="entry name" value="Peripla_BP_I"/>
</dbReference>
<dbReference type="Proteomes" id="UP000828390">
    <property type="component" value="Unassembled WGS sequence"/>
</dbReference>
<dbReference type="Pfam" id="PF10613">
    <property type="entry name" value="Lig_chan-Glu_bd"/>
    <property type="match status" value="1"/>
</dbReference>
<proteinExistence type="predicted"/>
<dbReference type="Pfam" id="PF01094">
    <property type="entry name" value="ANF_receptor"/>
    <property type="match status" value="1"/>
</dbReference>
<evidence type="ECO:0000259" key="27">
    <source>
        <dbReference type="SMART" id="SM00079"/>
    </source>
</evidence>
<evidence type="ECO:0000256" key="8">
    <source>
        <dbReference type="ARBA" id="ARBA00022723"/>
    </source>
</evidence>
<evidence type="ECO:0000256" key="11">
    <source>
        <dbReference type="ARBA" id="ARBA00023018"/>
    </source>
</evidence>
<dbReference type="InterPro" id="IPR001320">
    <property type="entry name" value="Iontro_rcpt_C"/>
</dbReference>
<dbReference type="SMART" id="SM00918">
    <property type="entry name" value="Lig_chan-Glu_bd"/>
    <property type="match status" value="1"/>
</dbReference>
<dbReference type="SUPFAM" id="SSF53850">
    <property type="entry name" value="Periplasmic binding protein-like II"/>
    <property type="match status" value="1"/>
</dbReference>
<dbReference type="GO" id="GO:0045211">
    <property type="term" value="C:postsynaptic membrane"/>
    <property type="evidence" value="ECO:0007669"/>
    <property type="project" value="UniProtKB-SubCell"/>
</dbReference>
<feature type="binding site" evidence="21">
    <location>
        <position position="729"/>
    </location>
    <ligand>
        <name>L-glutamate</name>
        <dbReference type="ChEBI" id="CHEBI:29985"/>
    </ligand>
</feature>
<feature type="transmembrane region" description="Helical" evidence="25">
    <location>
        <begin position="557"/>
        <end position="575"/>
    </location>
</feature>
<sequence>MSLMMVSKVLALMLLTSHCQSENIHIGAVLSNMEVVNHLKEFVHEANSRLDVKAAGLSFNVTAQPMDANPIRSALSVCDDIITKRVHIMIASHPFEHDVSPISVSYTCGYYGMPLIGISARDSAFSDKNVHPTFMRTVPPYFNQAVVWVDLLTHFGWNQVIFVHGMDEEGRAILSRFQTLAEQREIKIEKTVKFSIGTTNFTELLQDVVEAQSRIVLLSAGKEDAEVLFNNAAELRIAYGSEYVWLVTEEAMKAYSTPVGAVGLELINEDEEANLEDSVKLIVDSVVELFRSGNMTAIKDTPDSCSTPMTSKWRDGMALFEHMKSMTIEGRTGMLQFTNEGDRLNSIYYIQNKQQDRVQMVGYHGNKESQGQMVNLRNEIVWPNGETDTPEGVQISTHLQVVTIESKPFVYRFPLLTENDMNHCDKKKGVNCSFTNSTTGETTFHCCYGYCMEMLKLIAGKVNFTYSVHLSAENIFGSFKRVGNGTKKEWTGMMGELTRDDGVTSDLLVAPLTINPERAAAIDFSKPFKYQGLSILVKKAQKDSSLASFLQPFTDTLWILVALSVHIVALVLYLLDRFSPFGRFKLAKNDDTEEDALNLSSAMWFAWGVLLNSGIGEGTPRSFSARVLGMVWAGFAMIIVASYTANLAAFLVLDRPDASISGIDDSRLRNPNENFRYATVKDSAVEMYFKRQVELSTMYRKMEELNYANADDAIRDVKIGEKLQAFIWDSSRLEYEDLKDCDLVRVGELFGRSGLGVGLKKGSPWTHRVSLAILGLHEGGDMEKLDNEWILVESTECPERAPTPATLGLTNMAGVFMMVAGGIVAGVFLIFVEILYKRHRGLKEKELELARNAADRWRGNIAKRKTLRQTLAIQRETMKRNNSSFAKMTSLDSHSSLSTGLLSRTSVRMGAVSNSPPVTRPKVTAQSGRSVAPSKPSVLLTNPAFSPAGHKSDYV</sequence>
<gene>
    <name evidence="29" type="ORF">DPMN_054110</name>
</gene>
<keyword evidence="26" id="KW-0732">Signal</keyword>
<dbReference type="InterPro" id="IPR018882">
    <property type="entry name" value="CaM-bd_C0_NMDA_rcpt_NR1"/>
</dbReference>
<keyword evidence="23" id="KW-1015">Disulfide bond</keyword>
<evidence type="ECO:0000256" key="13">
    <source>
        <dbReference type="ARBA" id="ARBA00023136"/>
    </source>
</evidence>
<dbReference type="Gene3D" id="3.40.50.2300">
    <property type="match status" value="2"/>
</dbReference>
<feature type="site" description="Crucial to convey clamshell closure to channel opening" evidence="22">
    <location>
        <position position="660"/>
    </location>
</feature>
<keyword evidence="9" id="KW-0862">Zinc</keyword>
<dbReference type="SUPFAM" id="SSF81324">
    <property type="entry name" value="Voltage-gated potassium channels"/>
    <property type="match status" value="1"/>
</dbReference>
<feature type="signal peptide" evidence="26">
    <location>
        <begin position="1"/>
        <end position="21"/>
    </location>
</feature>
<dbReference type="SUPFAM" id="SSF53822">
    <property type="entry name" value="Periplasmic binding protein-like I"/>
    <property type="match status" value="1"/>
</dbReference>
<dbReference type="SMART" id="SM00079">
    <property type="entry name" value="PBPe"/>
    <property type="match status" value="1"/>
</dbReference>
<keyword evidence="16" id="KW-0628">Postsynaptic cell membrane</keyword>
<feature type="region of interest" description="Disordered" evidence="24">
    <location>
        <begin position="909"/>
        <end position="955"/>
    </location>
</feature>
<dbReference type="Gene3D" id="1.10.287.70">
    <property type="match status" value="1"/>
</dbReference>
<evidence type="ECO:0000256" key="26">
    <source>
        <dbReference type="SAM" id="SignalP"/>
    </source>
</evidence>
<evidence type="ECO:0000256" key="3">
    <source>
        <dbReference type="ARBA" id="ARBA00015895"/>
    </source>
</evidence>
<evidence type="ECO:0000256" key="15">
    <source>
        <dbReference type="ARBA" id="ARBA00023180"/>
    </source>
</evidence>
<evidence type="ECO:0000313" key="30">
    <source>
        <dbReference type="Proteomes" id="UP000828390"/>
    </source>
</evidence>
<keyword evidence="12" id="KW-0406">Ion transport</keyword>
<protein>
    <recommendedName>
        <fullName evidence="3">Glutamate [NMDA] receptor subunit 1</fullName>
    </recommendedName>
</protein>
<dbReference type="Pfam" id="PF10562">
    <property type="entry name" value="CaM_bdg_C0"/>
    <property type="match status" value="1"/>
</dbReference>
<dbReference type="PRINTS" id="PR00177">
    <property type="entry name" value="NMDARECEPTOR"/>
</dbReference>
<dbReference type="FunFam" id="3.40.190.10:FF:000010">
    <property type="entry name" value="glutamate receptor ionotropic, NMDA 1 isoform X1"/>
    <property type="match status" value="1"/>
</dbReference>
<evidence type="ECO:0000256" key="2">
    <source>
        <dbReference type="ARBA" id="ARBA00011106"/>
    </source>
</evidence>
<dbReference type="InterPro" id="IPR001508">
    <property type="entry name" value="Iono_Glu_rcpt_met"/>
</dbReference>
<dbReference type="AlphaFoldDB" id="A0A9D4CML4"/>
<keyword evidence="11" id="KW-0770">Synapse</keyword>
<feature type="binding site" evidence="21">
    <location>
        <position position="511"/>
    </location>
    <ligand>
        <name>L-glutamate</name>
        <dbReference type="ChEBI" id="CHEBI:29985"/>
    </ligand>
</feature>
<keyword evidence="14" id="KW-0675">Receptor</keyword>
<evidence type="ECO:0000256" key="21">
    <source>
        <dbReference type="PIRSR" id="PIRSR601508-1"/>
    </source>
</evidence>
<dbReference type="GO" id="GO:0015276">
    <property type="term" value="F:ligand-gated monoatomic ion channel activity"/>
    <property type="evidence" value="ECO:0007669"/>
    <property type="project" value="InterPro"/>
</dbReference>
<dbReference type="PANTHER" id="PTHR18966">
    <property type="entry name" value="IONOTROPIC GLUTAMATE RECEPTOR"/>
    <property type="match status" value="1"/>
</dbReference>
<keyword evidence="17" id="KW-1071">Ligand-gated ion channel</keyword>
<comment type="function">
    <text evidence="19">NMDA receptor subtype of glutamate-gated ion channels with high calcium permeability and voltage-dependent sensitivity to magnesium. Mediated by glycine. This protein plays a key role in synaptic plasticity, synaptogenesis, excitotoxicity, memory acquisition and learning. It mediates neuronal functions in glutamate neurotransmission. Is involved in the cell surface targeting of NMDA receptors. Plays a role in associative learning and in long-term memory consolidation.</text>
</comment>
<dbReference type="Pfam" id="PF00060">
    <property type="entry name" value="Lig_chan"/>
    <property type="match status" value="1"/>
</dbReference>
<evidence type="ECO:0000256" key="6">
    <source>
        <dbReference type="ARBA" id="ARBA00022553"/>
    </source>
</evidence>
<dbReference type="GO" id="GO:0038023">
    <property type="term" value="F:signaling receptor activity"/>
    <property type="evidence" value="ECO:0007669"/>
    <property type="project" value="InterPro"/>
</dbReference>
<keyword evidence="15" id="KW-0325">Glycoprotein</keyword>
<dbReference type="OrthoDB" id="5984008at2759"/>
<feature type="chain" id="PRO_5038605122" description="Glutamate [NMDA] receptor subunit 1" evidence="26">
    <location>
        <begin position="22"/>
        <end position="955"/>
    </location>
</feature>
<evidence type="ECO:0000256" key="16">
    <source>
        <dbReference type="ARBA" id="ARBA00023257"/>
    </source>
</evidence>
<evidence type="ECO:0000256" key="18">
    <source>
        <dbReference type="ARBA" id="ARBA00023303"/>
    </source>
</evidence>
<evidence type="ECO:0000256" key="17">
    <source>
        <dbReference type="ARBA" id="ARBA00023286"/>
    </source>
</evidence>
<keyword evidence="18" id="KW-0407">Ion channel</keyword>
<evidence type="ECO:0000313" key="29">
    <source>
        <dbReference type="EMBL" id="KAH3728163.1"/>
    </source>
</evidence>
<feature type="disulfide bond" evidence="23">
    <location>
        <begin position="741"/>
        <end position="797"/>
    </location>
</feature>
<evidence type="ECO:0000256" key="1">
    <source>
        <dbReference type="ARBA" id="ARBA00004651"/>
    </source>
</evidence>
<evidence type="ECO:0000256" key="19">
    <source>
        <dbReference type="ARBA" id="ARBA00024675"/>
    </source>
</evidence>
<feature type="domain" description="Ionotropic glutamate receptor L-glutamate and glycine-binding" evidence="28">
    <location>
        <begin position="431"/>
        <end position="499"/>
    </location>
</feature>
<evidence type="ECO:0000256" key="14">
    <source>
        <dbReference type="ARBA" id="ARBA00023170"/>
    </source>
</evidence>
<keyword evidence="10 25" id="KW-1133">Transmembrane helix</keyword>
<reference evidence="29" key="2">
    <citation type="submission" date="2020-11" db="EMBL/GenBank/DDBJ databases">
        <authorList>
            <person name="McCartney M.A."/>
            <person name="Auch B."/>
            <person name="Kono T."/>
            <person name="Mallez S."/>
            <person name="Becker A."/>
            <person name="Gohl D.M."/>
            <person name="Silverstein K.A.T."/>
            <person name="Koren S."/>
            <person name="Bechman K.B."/>
            <person name="Herman A."/>
            <person name="Abrahante J.E."/>
            <person name="Garbe J."/>
        </authorList>
    </citation>
    <scope>NUCLEOTIDE SEQUENCE</scope>
    <source>
        <strain evidence="29">Duluth1</strain>
        <tissue evidence="29">Whole animal</tissue>
    </source>
</reference>
<feature type="binding site" evidence="21">
    <location>
        <position position="518"/>
    </location>
    <ligand>
        <name>L-glutamate</name>
        <dbReference type="ChEBI" id="CHEBI:29985"/>
    </ligand>
</feature>
<comment type="subunit">
    <text evidence="2">Forms a heteromeric NMDA channel with Nmdar2.</text>
</comment>
<feature type="site" description="Interaction with the cone snail toxin Con-ikot-ikot" evidence="22">
    <location>
        <position position="690"/>
    </location>
</feature>
<reference evidence="29" key="1">
    <citation type="journal article" date="2019" name="bioRxiv">
        <title>The Genome of the Zebra Mussel, Dreissena polymorpha: A Resource for Invasive Species Research.</title>
        <authorList>
            <person name="McCartney M.A."/>
            <person name="Auch B."/>
            <person name="Kono T."/>
            <person name="Mallez S."/>
            <person name="Zhang Y."/>
            <person name="Obille A."/>
            <person name="Becker A."/>
            <person name="Abrahante J.E."/>
            <person name="Garbe J."/>
            <person name="Badalamenti J.P."/>
            <person name="Herman A."/>
            <person name="Mangelson H."/>
            <person name="Liachko I."/>
            <person name="Sullivan S."/>
            <person name="Sone E.D."/>
            <person name="Koren S."/>
            <person name="Silverstein K.A.T."/>
            <person name="Beckman K.B."/>
            <person name="Gohl D.M."/>
        </authorList>
    </citation>
    <scope>NUCLEOTIDE SEQUENCE</scope>
    <source>
        <strain evidence="29">Duluth1</strain>
        <tissue evidence="29">Whole animal</tissue>
    </source>
</reference>
<organism evidence="29 30">
    <name type="scientific">Dreissena polymorpha</name>
    <name type="common">Zebra mussel</name>
    <name type="synonym">Mytilus polymorpha</name>
    <dbReference type="NCBI Taxonomy" id="45954"/>
    <lineage>
        <taxon>Eukaryota</taxon>
        <taxon>Metazoa</taxon>
        <taxon>Spiralia</taxon>
        <taxon>Lophotrochozoa</taxon>
        <taxon>Mollusca</taxon>
        <taxon>Bivalvia</taxon>
        <taxon>Autobranchia</taxon>
        <taxon>Heteroconchia</taxon>
        <taxon>Euheterodonta</taxon>
        <taxon>Imparidentia</taxon>
        <taxon>Neoheterodontei</taxon>
        <taxon>Myida</taxon>
        <taxon>Dreissenoidea</taxon>
        <taxon>Dreissenidae</taxon>
        <taxon>Dreissena</taxon>
    </lineage>
</organism>
<evidence type="ECO:0000256" key="23">
    <source>
        <dbReference type="PIRSR" id="PIRSR601508-3"/>
    </source>
</evidence>
<evidence type="ECO:0000256" key="24">
    <source>
        <dbReference type="SAM" id="MobiDB-lite"/>
    </source>
</evidence>
<evidence type="ECO:0000259" key="28">
    <source>
        <dbReference type="SMART" id="SM00918"/>
    </source>
</evidence>
<dbReference type="GO" id="GO:0046872">
    <property type="term" value="F:metal ion binding"/>
    <property type="evidence" value="ECO:0007669"/>
    <property type="project" value="UniProtKB-KW"/>
</dbReference>
<evidence type="ECO:0000256" key="9">
    <source>
        <dbReference type="ARBA" id="ARBA00022833"/>
    </source>
</evidence>
<keyword evidence="8" id="KW-0479">Metal-binding</keyword>
<evidence type="ECO:0000256" key="5">
    <source>
        <dbReference type="ARBA" id="ARBA00022475"/>
    </source>
</evidence>
<keyword evidence="30" id="KW-1185">Reference proteome</keyword>
<accession>A0A9D4CML4</accession>
<feature type="domain" description="Ionotropic glutamate receptor C-terminal" evidence="27">
    <location>
        <begin position="433"/>
        <end position="792"/>
    </location>
</feature>
<comment type="caution">
    <text evidence="29">The sequence shown here is derived from an EMBL/GenBank/DDBJ whole genome shotgun (WGS) entry which is preliminary data.</text>
</comment>
<feature type="transmembrane region" description="Helical" evidence="25">
    <location>
        <begin position="627"/>
        <end position="653"/>
    </location>
</feature>
<keyword evidence="4" id="KW-0813">Transport</keyword>
<dbReference type="FunFam" id="3.40.190.10:FF:000009">
    <property type="entry name" value="Putative glutamate receptor ionotropic NMDA 2B"/>
    <property type="match status" value="1"/>
</dbReference>
<comment type="subcellular location">
    <subcellularLocation>
        <location evidence="1">Cell membrane</location>
        <topology evidence="1">Multi-pass membrane protein</topology>
    </subcellularLocation>
    <subcellularLocation>
        <location evidence="20">Postsynaptic cell membrane</location>
    </subcellularLocation>
</comment>
<evidence type="ECO:0000256" key="22">
    <source>
        <dbReference type="PIRSR" id="PIRSR601508-2"/>
    </source>
</evidence>
<dbReference type="EMBL" id="JAIWYP010000012">
    <property type="protein sequence ID" value="KAH3728163.1"/>
    <property type="molecule type" value="Genomic_DNA"/>
</dbReference>
<evidence type="ECO:0000256" key="7">
    <source>
        <dbReference type="ARBA" id="ARBA00022692"/>
    </source>
</evidence>